<dbReference type="EMBL" id="LR797369">
    <property type="protein sequence ID" value="CAB4210708.1"/>
    <property type="molecule type" value="Genomic_DNA"/>
</dbReference>
<dbReference type="EMBL" id="LR797157">
    <property type="protein sequence ID" value="CAB4190230.1"/>
    <property type="molecule type" value="Genomic_DNA"/>
</dbReference>
<protein>
    <recommendedName>
        <fullName evidence="8">DUF1127 domain-containing protein</fullName>
    </recommendedName>
</protein>
<evidence type="ECO:0000313" key="7">
    <source>
        <dbReference type="EMBL" id="CAB5227737.1"/>
    </source>
</evidence>
<accession>A0A6J5PKT7</accession>
<sequence>MIFLTEELTEAFQGFFDKFRLQRKAEHELMKLSKEELEDLDLQRHEIYGVVYEATKNYK</sequence>
<name>A0A6J5PKT7_9CAUD</name>
<dbReference type="EMBL" id="LR796945">
    <property type="protein sequence ID" value="CAB4176543.1"/>
    <property type="molecule type" value="Genomic_DNA"/>
</dbReference>
<evidence type="ECO:0000313" key="6">
    <source>
        <dbReference type="EMBL" id="CAB4222700.1"/>
    </source>
</evidence>
<evidence type="ECO:0008006" key="8">
    <source>
        <dbReference type="Google" id="ProtNLM"/>
    </source>
</evidence>
<dbReference type="EMBL" id="LR796860">
    <property type="protein sequence ID" value="CAB4170586.1"/>
    <property type="molecule type" value="Genomic_DNA"/>
</dbReference>
<proteinExistence type="predicted"/>
<evidence type="ECO:0000313" key="1">
    <source>
        <dbReference type="EMBL" id="CAB4170586.1"/>
    </source>
</evidence>
<gene>
    <name evidence="3" type="ORF">UFOVP1065_74</name>
    <name evidence="4" type="ORF">UFOVP1198_43</name>
    <name evidence="5" type="ORF">UFOVP1418_35</name>
    <name evidence="7" type="ORF">UFOVP1524_115</name>
    <name evidence="6" type="ORF">UFOVP1651_115</name>
    <name evidence="1" type="ORF">UFOVP908_93</name>
    <name evidence="2" type="ORF">UFOVP990_43</name>
</gene>
<evidence type="ECO:0000313" key="2">
    <source>
        <dbReference type="EMBL" id="CAB4176543.1"/>
    </source>
</evidence>
<organism evidence="1">
    <name type="scientific">uncultured Caudovirales phage</name>
    <dbReference type="NCBI Taxonomy" id="2100421"/>
    <lineage>
        <taxon>Viruses</taxon>
        <taxon>Duplodnaviria</taxon>
        <taxon>Heunggongvirae</taxon>
        <taxon>Uroviricota</taxon>
        <taxon>Caudoviricetes</taxon>
        <taxon>Peduoviridae</taxon>
        <taxon>Maltschvirus</taxon>
        <taxon>Maltschvirus maltsch</taxon>
    </lineage>
</organism>
<dbReference type="EMBL" id="LR797518">
    <property type="protein sequence ID" value="CAB4222700.1"/>
    <property type="molecule type" value="Genomic_DNA"/>
</dbReference>
<evidence type="ECO:0000313" key="5">
    <source>
        <dbReference type="EMBL" id="CAB4210708.1"/>
    </source>
</evidence>
<evidence type="ECO:0000313" key="3">
    <source>
        <dbReference type="EMBL" id="CAB4181909.1"/>
    </source>
</evidence>
<reference evidence="1" key="1">
    <citation type="submission" date="2020-05" db="EMBL/GenBank/DDBJ databases">
        <authorList>
            <person name="Chiriac C."/>
            <person name="Salcher M."/>
            <person name="Ghai R."/>
            <person name="Kavagutti S V."/>
        </authorList>
    </citation>
    <scope>NUCLEOTIDE SEQUENCE</scope>
</reference>
<dbReference type="EMBL" id="LR798378">
    <property type="protein sequence ID" value="CAB5227737.1"/>
    <property type="molecule type" value="Genomic_DNA"/>
</dbReference>
<dbReference type="EMBL" id="LR797021">
    <property type="protein sequence ID" value="CAB4181909.1"/>
    <property type="molecule type" value="Genomic_DNA"/>
</dbReference>
<evidence type="ECO:0000313" key="4">
    <source>
        <dbReference type="EMBL" id="CAB4190230.1"/>
    </source>
</evidence>